<organism evidence="2 3">
    <name type="scientific">Apiospora aurea</name>
    <dbReference type="NCBI Taxonomy" id="335848"/>
    <lineage>
        <taxon>Eukaryota</taxon>
        <taxon>Fungi</taxon>
        <taxon>Dikarya</taxon>
        <taxon>Ascomycota</taxon>
        <taxon>Pezizomycotina</taxon>
        <taxon>Sordariomycetes</taxon>
        <taxon>Xylariomycetidae</taxon>
        <taxon>Amphisphaeriales</taxon>
        <taxon>Apiosporaceae</taxon>
        <taxon>Apiospora</taxon>
    </lineage>
</organism>
<gene>
    <name evidence="2" type="ORF">PG986_001119</name>
</gene>
<feature type="region of interest" description="Disordered" evidence="1">
    <location>
        <begin position="1"/>
        <end position="35"/>
    </location>
</feature>
<proteinExistence type="predicted"/>
<sequence>MAGSGGTPPGLQSTPKRKRDDVANEQRLASAAGSTASTYPYITKMVFSFEAPKLLPSKPEDGNSSPRTKVAHQFRDLALVESESGGGVGASTQSKPSITTAGADGSEDGKSNGSSSASPAAKQSELQQPEPGRTCFATELGVFDFDSARGTSNNNMSSSNDQQMDLDDDGDASRKRVKLPDCDTVAAFGTTGSETADPAGPVGVDGNGRLTFQGVDPGIVKAKYGSSGPLKKSYPSINRLADSKSRSRRRVGSPPLSSSRRKAVQASIEEEPTVVDPIRAALTWHEDEITVYDAEDKDDDGTGLNGIGFKPTAAVAYARKQKRRQQLSEYKKREESEARARRNQKRREQLGEAAVLKRSHSMIRVHFSEAEPEAVVMT</sequence>
<accession>A0ABR1QWJ7</accession>
<keyword evidence="3" id="KW-1185">Reference proteome</keyword>
<feature type="compositionally biased region" description="Basic and acidic residues" evidence="1">
    <location>
        <begin position="171"/>
        <end position="181"/>
    </location>
</feature>
<evidence type="ECO:0000313" key="3">
    <source>
        <dbReference type="Proteomes" id="UP001391051"/>
    </source>
</evidence>
<evidence type="ECO:0000256" key="1">
    <source>
        <dbReference type="SAM" id="MobiDB-lite"/>
    </source>
</evidence>
<name>A0ABR1QWJ7_9PEZI</name>
<feature type="region of interest" description="Disordered" evidence="1">
    <location>
        <begin position="222"/>
        <end position="272"/>
    </location>
</feature>
<reference evidence="2 3" key="1">
    <citation type="submission" date="2023-01" db="EMBL/GenBank/DDBJ databases">
        <title>Analysis of 21 Apiospora genomes using comparative genomics revels a genus with tremendous synthesis potential of carbohydrate active enzymes and secondary metabolites.</title>
        <authorList>
            <person name="Sorensen T."/>
        </authorList>
    </citation>
    <scope>NUCLEOTIDE SEQUENCE [LARGE SCALE GENOMIC DNA]</scope>
    <source>
        <strain evidence="2 3">CBS 24483</strain>
    </source>
</reference>
<dbReference type="EMBL" id="JAQQWE010000001">
    <property type="protein sequence ID" value="KAK7966842.1"/>
    <property type="molecule type" value="Genomic_DNA"/>
</dbReference>
<feature type="compositionally biased region" description="Low complexity" evidence="1">
    <location>
        <begin position="152"/>
        <end position="163"/>
    </location>
</feature>
<dbReference type="RefSeq" id="XP_066706234.1">
    <property type="nucleotide sequence ID" value="XM_066837341.1"/>
</dbReference>
<comment type="caution">
    <text evidence="2">The sequence shown here is derived from an EMBL/GenBank/DDBJ whole genome shotgun (WGS) entry which is preliminary data.</text>
</comment>
<evidence type="ECO:0000313" key="2">
    <source>
        <dbReference type="EMBL" id="KAK7966842.1"/>
    </source>
</evidence>
<feature type="region of interest" description="Disordered" evidence="1">
    <location>
        <begin position="54"/>
        <end position="209"/>
    </location>
</feature>
<dbReference type="Proteomes" id="UP001391051">
    <property type="component" value="Unassembled WGS sequence"/>
</dbReference>
<feature type="compositionally biased region" description="Polar residues" evidence="1">
    <location>
        <begin position="90"/>
        <end position="100"/>
    </location>
</feature>
<feature type="region of interest" description="Disordered" evidence="1">
    <location>
        <begin position="318"/>
        <end position="353"/>
    </location>
</feature>
<feature type="compositionally biased region" description="Basic and acidic residues" evidence="1">
    <location>
        <begin position="329"/>
        <end position="350"/>
    </location>
</feature>
<dbReference type="GeneID" id="92070403"/>
<protein>
    <submittedName>
        <fullName evidence="2">Uncharacterized protein</fullName>
    </submittedName>
</protein>